<keyword evidence="14" id="KW-0547">Nucleotide-binding</keyword>
<dbReference type="PANTHER" id="PTHR45436:SF5">
    <property type="entry name" value="SENSOR HISTIDINE KINASE TRCS"/>
    <property type="match status" value="1"/>
</dbReference>
<dbReference type="PROSITE" id="PS50109">
    <property type="entry name" value="HIS_KIN"/>
    <property type="match status" value="1"/>
</dbReference>
<accession>A0ABT5TUP5</accession>
<dbReference type="PROSITE" id="PS50885">
    <property type="entry name" value="HAMP"/>
    <property type="match status" value="1"/>
</dbReference>
<feature type="transmembrane region" description="Helical" evidence="11">
    <location>
        <begin position="49"/>
        <end position="69"/>
    </location>
</feature>
<dbReference type="Gene3D" id="1.10.287.130">
    <property type="match status" value="1"/>
</dbReference>
<evidence type="ECO:0000256" key="4">
    <source>
        <dbReference type="ARBA" id="ARBA00022553"/>
    </source>
</evidence>
<dbReference type="InterPro" id="IPR036890">
    <property type="entry name" value="HATPase_C_sf"/>
</dbReference>
<keyword evidence="10 11" id="KW-0472">Membrane</keyword>
<dbReference type="PRINTS" id="PR00344">
    <property type="entry name" value="BCTRLSENSOR"/>
</dbReference>
<dbReference type="SMART" id="SM00387">
    <property type="entry name" value="HATPase_c"/>
    <property type="match status" value="1"/>
</dbReference>
<dbReference type="SMART" id="SM00388">
    <property type="entry name" value="HisKA"/>
    <property type="match status" value="1"/>
</dbReference>
<evidence type="ECO:0000256" key="2">
    <source>
        <dbReference type="ARBA" id="ARBA00004236"/>
    </source>
</evidence>
<dbReference type="Gene3D" id="3.30.565.10">
    <property type="entry name" value="Histidine kinase-like ATPase, C-terminal domain"/>
    <property type="match status" value="1"/>
</dbReference>
<evidence type="ECO:0000259" key="13">
    <source>
        <dbReference type="PROSITE" id="PS50885"/>
    </source>
</evidence>
<dbReference type="Pfam" id="PF00512">
    <property type="entry name" value="HisKA"/>
    <property type="match status" value="1"/>
</dbReference>
<evidence type="ECO:0000259" key="12">
    <source>
        <dbReference type="PROSITE" id="PS50109"/>
    </source>
</evidence>
<protein>
    <recommendedName>
        <fullName evidence="3">histidine kinase</fullName>
        <ecNumber evidence="3">2.7.13.3</ecNumber>
    </recommendedName>
</protein>
<keyword evidence="4" id="KW-0597">Phosphoprotein</keyword>
<dbReference type="SUPFAM" id="SSF158472">
    <property type="entry name" value="HAMP domain-like"/>
    <property type="match status" value="1"/>
</dbReference>
<evidence type="ECO:0000256" key="5">
    <source>
        <dbReference type="ARBA" id="ARBA00022679"/>
    </source>
</evidence>
<dbReference type="InterPro" id="IPR050428">
    <property type="entry name" value="TCS_sensor_his_kinase"/>
</dbReference>
<reference evidence="14" key="1">
    <citation type="submission" date="2023-02" db="EMBL/GenBank/DDBJ databases">
        <title>Georgenia sp.10Sc9-8, isolated from a soil sample collected from the Taklamakan desert.</title>
        <authorList>
            <person name="Liu S."/>
        </authorList>
    </citation>
    <scope>NUCLEOTIDE SEQUENCE</scope>
    <source>
        <strain evidence="14">10Sc9-8</strain>
    </source>
</reference>
<dbReference type="EMBL" id="JARACI010000658">
    <property type="protein sequence ID" value="MDD9205792.1"/>
    <property type="molecule type" value="Genomic_DNA"/>
</dbReference>
<feature type="domain" description="Histidine kinase" evidence="12">
    <location>
        <begin position="132"/>
        <end position="350"/>
    </location>
</feature>
<keyword evidence="7" id="KW-0418">Kinase</keyword>
<evidence type="ECO:0000256" key="9">
    <source>
        <dbReference type="ARBA" id="ARBA00023012"/>
    </source>
</evidence>
<keyword evidence="15" id="KW-1185">Reference proteome</keyword>
<dbReference type="CDD" id="cd00075">
    <property type="entry name" value="HATPase"/>
    <property type="match status" value="1"/>
</dbReference>
<keyword evidence="14" id="KW-0067">ATP-binding</keyword>
<evidence type="ECO:0000256" key="11">
    <source>
        <dbReference type="SAM" id="Phobius"/>
    </source>
</evidence>
<comment type="caution">
    <text evidence="14">The sequence shown here is derived from an EMBL/GenBank/DDBJ whole genome shotgun (WGS) entry which is preliminary data.</text>
</comment>
<evidence type="ECO:0000313" key="15">
    <source>
        <dbReference type="Proteomes" id="UP001165561"/>
    </source>
</evidence>
<dbReference type="GO" id="GO:0005524">
    <property type="term" value="F:ATP binding"/>
    <property type="evidence" value="ECO:0007669"/>
    <property type="project" value="UniProtKB-KW"/>
</dbReference>
<dbReference type="InterPro" id="IPR003660">
    <property type="entry name" value="HAMP_dom"/>
</dbReference>
<comment type="catalytic activity">
    <reaction evidence="1">
        <text>ATP + protein L-histidine = ADP + protein N-phospho-L-histidine.</text>
        <dbReference type="EC" id="2.7.13.3"/>
    </reaction>
</comment>
<dbReference type="Gene3D" id="6.10.340.10">
    <property type="match status" value="1"/>
</dbReference>
<organism evidence="14 15">
    <name type="scientific">Georgenia halotolerans</name>
    <dbReference type="NCBI Taxonomy" id="3028317"/>
    <lineage>
        <taxon>Bacteria</taxon>
        <taxon>Bacillati</taxon>
        <taxon>Actinomycetota</taxon>
        <taxon>Actinomycetes</taxon>
        <taxon>Micrococcales</taxon>
        <taxon>Bogoriellaceae</taxon>
        <taxon>Georgenia</taxon>
    </lineage>
</organism>
<dbReference type="Proteomes" id="UP001165561">
    <property type="component" value="Unassembled WGS sequence"/>
</dbReference>
<sequence length="353" mass="37443">MAIGSLTAWIVASLIGPPLFHLHIIEMSGTSDPAVIDHAEMAFNAASGYSLLWALLAALGTSVLVSVFLTRRIGHSLARVRQAAGQVAGGDYKARVPDVGMGAEFDDLAEAFNTMAADLGRSETTRRRILGDLAHELRTPVATLAGYLEGIQDGAVVADEPTVAMLRDQVTRLARLAEDISLVTTAEEGHLPLRRRHIYVRDLLTAALGQAQDRYTAAGVRLDLALSKDADRAVLNADHDRLIQVLTNLLDNALRHTPAGGHVHLAADTADEIVQLRVSDTGQGIAAGHLPHLFERFYRADTARDRHHGGSGVGLAIVRAIIDAHGGHVAAASPGAGHGATFTIELPTATSKR</sequence>
<evidence type="ECO:0000256" key="8">
    <source>
        <dbReference type="ARBA" id="ARBA00022989"/>
    </source>
</evidence>
<feature type="domain" description="HAMP" evidence="13">
    <location>
        <begin position="71"/>
        <end position="124"/>
    </location>
</feature>
<name>A0ABT5TUP5_9MICO</name>
<dbReference type="InterPro" id="IPR003661">
    <property type="entry name" value="HisK_dim/P_dom"/>
</dbReference>
<evidence type="ECO:0000256" key="3">
    <source>
        <dbReference type="ARBA" id="ARBA00012438"/>
    </source>
</evidence>
<keyword evidence="5" id="KW-0808">Transferase</keyword>
<dbReference type="SMART" id="SM00304">
    <property type="entry name" value="HAMP"/>
    <property type="match status" value="1"/>
</dbReference>
<dbReference type="InterPro" id="IPR036097">
    <property type="entry name" value="HisK_dim/P_sf"/>
</dbReference>
<dbReference type="EC" id="2.7.13.3" evidence="3"/>
<comment type="subcellular location">
    <subcellularLocation>
        <location evidence="2">Cell membrane</location>
    </subcellularLocation>
</comment>
<dbReference type="PANTHER" id="PTHR45436">
    <property type="entry name" value="SENSOR HISTIDINE KINASE YKOH"/>
    <property type="match status" value="1"/>
</dbReference>
<dbReference type="SUPFAM" id="SSF47384">
    <property type="entry name" value="Homodimeric domain of signal transducing histidine kinase"/>
    <property type="match status" value="1"/>
</dbReference>
<dbReference type="CDD" id="cd06225">
    <property type="entry name" value="HAMP"/>
    <property type="match status" value="1"/>
</dbReference>
<dbReference type="SUPFAM" id="SSF55874">
    <property type="entry name" value="ATPase domain of HSP90 chaperone/DNA topoisomerase II/histidine kinase"/>
    <property type="match status" value="1"/>
</dbReference>
<dbReference type="InterPro" id="IPR003594">
    <property type="entry name" value="HATPase_dom"/>
</dbReference>
<evidence type="ECO:0000256" key="7">
    <source>
        <dbReference type="ARBA" id="ARBA00022777"/>
    </source>
</evidence>
<keyword evidence="9" id="KW-0902">Two-component regulatory system</keyword>
<dbReference type="InterPro" id="IPR005467">
    <property type="entry name" value="His_kinase_dom"/>
</dbReference>
<dbReference type="Pfam" id="PF02518">
    <property type="entry name" value="HATPase_c"/>
    <property type="match status" value="1"/>
</dbReference>
<evidence type="ECO:0000256" key="10">
    <source>
        <dbReference type="ARBA" id="ARBA00023136"/>
    </source>
</evidence>
<evidence type="ECO:0000313" key="14">
    <source>
        <dbReference type="EMBL" id="MDD9205792.1"/>
    </source>
</evidence>
<keyword evidence="6 11" id="KW-0812">Transmembrane</keyword>
<dbReference type="CDD" id="cd00082">
    <property type="entry name" value="HisKA"/>
    <property type="match status" value="1"/>
</dbReference>
<proteinExistence type="predicted"/>
<dbReference type="InterPro" id="IPR004358">
    <property type="entry name" value="Sig_transdc_His_kin-like_C"/>
</dbReference>
<dbReference type="Pfam" id="PF00672">
    <property type="entry name" value="HAMP"/>
    <property type="match status" value="1"/>
</dbReference>
<keyword evidence="8 11" id="KW-1133">Transmembrane helix</keyword>
<evidence type="ECO:0000256" key="1">
    <source>
        <dbReference type="ARBA" id="ARBA00000085"/>
    </source>
</evidence>
<evidence type="ECO:0000256" key="6">
    <source>
        <dbReference type="ARBA" id="ARBA00022692"/>
    </source>
</evidence>
<gene>
    <name evidence="14" type="ORF">PU560_04835</name>
</gene>